<dbReference type="RefSeq" id="WP_045397094.1">
    <property type="nucleotide sequence ID" value="NZ_BBLD01000008.1"/>
</dbReference>
<keyword evidence="3" id="KW-1185">Reference proteome</keyword>
<evidence type="ECO:0000313" key="2">
    <source>
        <dbReference type="EMBL" id="GLR06498.1"/>
    </source>
</evidence>
<protein>
    <submittedName>
        <fullName evidence="2">Tellurite resistance protein</fullName>
    </submittedName>
</protein>
<name>A0ABQ5Y6A9_9VIBR</name>
<evidence type="ECO:0000259" key="1">
    <source>
        <dbReference type="Pfam" id="PF13649"/>
    </source>
</evidence>
<dbReference type="InterPro" id="IPR041698">
    <property type="entry name" value="Methyltransf_25"/>
</dbReference>
<dbReference type="Pfam" id="PF13649">
    <property type="entry name" value="Methyltransf_25"/>
    <property type="match status" value="1"/>
</dbReference>
<dbReference type="SUPFAM" id="SSF53335">
    <property type="entry name" value="S-adenosyl-L-methionine-dependent methyltransferases"/>
    <property type="match status" value="1"/>
</dbReference>
<accession>A0ABQ5Y6A9</accession>
<sequence>MSVKWNEYYQKVAKQPHRPNVERAANLLALNNKTAIDAGCGTGRDSNYLLNQGFTVHAFDAHEDAVETCLTRFEGNPCFYISQSCFSDFHYPQCSLFIASASLFFCPSEHFESVWQRIDSALVSGGVFCGDLLGVKDSWVKAKTHPDISAFTREQVEALFEGYDIIHFHERDEDGTTAVGNTKHWHMFSITAVKR</sequence>
<reference evidence="3" key="1">
    <citation type="journal article" date="2019" name="Int. J. Syst. Evol. Microbiol.">
        <title>The Global Catalogue of Microorganisms (GCM) 10K type strain sequencing project: providing services to taxonomists for standard genome sequencing and annotation.</title>
        <authorList>
            <consortium name="The Broad Institute Genomics Platform"/>
            <consortium name="The Broad Institute Genome Sequencing Center for Infectious Disease"/>
            <person name="Wu L."/>
            <person name="Ma J."/>
        </authorList>
    </citation>
    <scope>NUCLEOTIDE SEQUENCE [LARGE SCALE GENOMIC DNA]</scope>
    <source>
        <strain evidence="3">NBRC 110633</strain>
    </source>
</reference>
<evidence type="ECO:0000313" key="3">
    <source>
        <dbReference type="Proteomes" id="UP001156669"/>
    </source>
</evidence>
<gene>
    <name evidence="2" type="ORF">GCM10007906_40860</name>
</gene>
<proteinExistence type="predicted"/>
<comment type="caution">
    <text evidence="2">The sequence shown here is derived from an EMBL/GenBank/DDBJ whole genome shotgun (WGS) entry which is preliminary data.</text>
</comment>
<organism evidence="2 3">
    <name type="scientific">Vibrio hyugaensis</name>
    <dbReference type="NCBI Taxonomy" id="1534743"/>
    <lineage>
        <taxon>Bacteria</taxon>
        <taxon>Pseudomonadati</taxon>
        <taxon>Pseudomonadota</taxon>
        <taxon>Gammaproteobacteria</taxon>
        <taxon>Vibrionales</taxon>
        <taxon>Vibrionaceae</taxon>
        <taxon>Vibrio</taxon>
    </lineage>
</organism>
<feature type="domain" description="Methyltransferase" evidence="1">
    <location>
        <begin position="36"/>
        <end position="126"/>
    </location>
</feature>
<dbReference type="Gene3D" id="3.40.50.150">
    <property type="entry name" value="Vaccinia Virus protein VP39"/>
    <property type="match status" value="1"/>
</dbReference>
<dbReference type="Proteomes" id="UP001156669">
    <property type="component" value="Unassembled WGS sequence"/>
</dbReference>
<dbReference type="EMBL" id="BSOE01000058">
    <property type="protein sequence ID" value="GLR06498.1"/>
    <property type="molecule type" value="Genomic_DNA"/>
</dbReference>
<dbReference type="InterPro" id="IPR029063">
    <property type="entry name" value="SAM-dependent_MTases_sf"/>
</dbReference>